<evidence type="ECO:0000259" key="12">
    <source>
        <dbReference type="PROSITE" id="PS50229"/>
    </source>
</evidence>
<evidence type="ECO:0000256" key="8">
    <source>
        <dbReference type="ARBA" id="ARBA00023203"/>
    </source>
</evidence>
<keyword evidence="9" id="KW-0206">Cytoskeleton</keyword>
<feature type="compositionally biased region" description="Basic and acidic residues" evidence="11">
    <location>
        <begin position="130"/>
        <end position="157"/>
    </location>
</feature>
<protein>
    <submittedName>
        <fullName evidence="14">Vasodilator-stimulated phosphoprotein-like</fullName>
    </submittedName>
</protein>
<dbReference type="FunFam" id="2.30.29.30:FF:000047">
    <property type="entry name" value="vasodilator-stimulated phosphoprotein isoform X2"/>
    <property type="match status" value="1"/>
</dbReference>
<evidence type="ECO:0000256" key="11">
    <source>
        <dbReference type="SAM" id="MobiDB-lite"/>
    </source>
</evidence>
<dbReference type="GO" id="GO:0007411">
    <property type="term" value="P:axon guidance"/>
    <property type="evidence" value="ECO:0007669"/>
    <property type="project" value="TreeGrafter"/>
</dbReference>
<accession>A0A6J2R000</accession>
<evidence type="ECO:0000256" key="5">
    <source>
        <dbReference type="ARBA" id="ARBA00022490"/>
    </source>
</evidence>
<evidence type="ECO:0000256" key="2">
    <source>
        <dbReference type="ARBA" id="ARBA00004486"/>
    </source>
</evidence>
<evidence type="ECO:0000256" key="7">
    <source>
        <dbReference type="ARBA" id="ARBA00023036"/>
    </source>
</evidence>
<dbReference type="PANTHER" id="PTHR11202:SF12">
    <property type="entry name" value="VASODILATOR-STIMULATED PHOSPHOPROTEIN"/>
    <property type="match status" value="1"/>
</dbReference>
<dbReference type="GO" id="GO:0030838">
    <property type="term" value="P:positive regulation of actin filament polymerization"/>
    <property type="evidence" value="ECO:0007669"/>
    <property type="project" value="TreeGrafter"/>
</dbReference>
<dbReference type="PRINTS" id="PR01574">
    <property type="entry name" value="TUBBYPROTEIN"/>
</dbReference>
<comment type="similarity">
    <text evidence="4">Belongs to the Ena/VASP family.</text>
</comment>
<comment type="subcellular location">
    <subcellularLocation>
        <location evidence="2">Cell projection</location>
        <location evidence="2">Filopodium</location>
    </subcellularLocation>
    <subcellularLocation>
        <location evidence="3">Cell projection</location>
        <location evidence="3">Lamellipodium</location>
    </subcellularLocation>
    <subcellularLocation>
        <location evidence="1">Cytoplasm</location>
        <location evidence="1">Cytoskeleton</location>
    </subcellularLocation>
</comment>
<dbReference type="GO" id="GO:0001843">
    <property type="term" value="P:neural tube closure"/>
    <property type="evidence" value="ECO:0007669"/>
    <property type="project" value="TreeGrafter"/>
</dbReference>
<feature type="region of interest" description="Disordered" evidence="11">
    <location>
        <begin position="114"/>
        <end position="362"/>
    </location>
</feature>
<evidence type="ECO:0000313" key="14">
    <source>
        <dbReference type="RefSeq" id="XP_029304108.1"/>
    </source>
</evidence>
<evidence type="ECO:0000256" key="9">
    <source>
        <dbReference type="ARBA" id="ARBA00023212"/>
    </source>
</evidence>
<dbReference type="SUPFAM" id="SSF118370">
    <property type="entry name" value="Vasodilator-stimulated phosphoprotein, VASP, tetramerisation domain"/>
    <property type="match status" value="1"/>
</dbReference>
<keyword evidence="13" id="KW-1185">Reference proteome</keyword>
<dbReference type="GO" id="GO:0030175">
    <property type="term" value="C:filopodium"/>
    <property type="evidence" value="ECO:0007669"/>
    <property type="project" value="UniProtKB-SubCell"/>
</dbReference>
<dbReference type="PANTHER" id="PTHR11202">
    <property type="entry name" value="SPROUTY-RELATED, EVH1 DOMAIN-CONTAINING PROTEIN FAMILY MEMBER"/>
    <property type="match status" value="1"/>
</dbReference>
<proteinExistence type="inferred from homology"/>
<feature type="domain" description="WH1" evidence="12">
    <location>
        <begin position="1"/>
        <end position="113"/>
    </location>
</feature>
<dbReference type="Gene3D" id="2.30.29.30">
    <property type="entry name" value="Pleckstrin-homology domain (PH domain)/Phosphotyrosine-binding domain (PTB)"/>
    <property type="match status" value="1"/>
</dbReference>
<dbReference type="InParanoid" id="A0A6J2R000"/>
<reference evidence="14" key="1">
    <citation type="submission" date="2025-08" db="UniProtKB">
        <authorList>
            <consortium name="RefSeq"/>
        </authorList>
    </citation>
    <scope>IDENTIFICATION</scope>
</reference>
<evidence type="ECO:0000256" key="3">
    <source>
        <dbReference type="ARBA" id="ARBA00004510"/>
    </source>
</evidence>
<dbReference type="CDD" id="cd01207">
    <property type="entry name" value="EVH1_Ena_VASP-like"/>
    <property type="match status" value="1"/>
</dbReference>
<dbReference type="GO" id="GO:0005925">
    <property type="term" value="C:focal adhesion"/>
    <property type="evidence" value="ECO:0007669"/>
    <property type="project" value="UniProtKB-ARBA"/>
</dbReference>
<feature type="compositionally biased region" description="Pro residues" evidence="11">
    <location>
        <begin position="169"/>
        <end position="214"/>
    </location>
</feature>
<dbReference type="Pfam" id="PF08776">
    <property type="entry name" value="VASP_tetra"/>
    <property type="match status" value="1"/>
</dbReference>
<dbReference type="KEGG" id="cgob:115018964"/>
<evidence type="ECO:0000256" key="6">
    <source>
        <dbReference type="ARBA" id="ARBA00022553"/>
    </source>
</evidence>
<evidence type="ECO:0000313" key="13">
    <source>
        <dbReference type="Proteomes" id="UP000504630"/>
    </source>
</evidence>
<evidence type="ECO:0000256" key="10">
    <source>
        <dbReference type="ARBA" id="ARBA00023273"/>
    </source>
</evidence>
<dbReference type="InterPro" id="IPR011993">
    <property type="entry name" value="PH-like_dom_sf"/>
</dbReference>
<gene>
    <name evidence="14" type="primary">LOC115018964</name>
</gene>
<dbReference type="RefSeq" id="XP_029304108.1">
    <property type="nucleotide sequence ID" value="XM_029448248.1"/>
</dbReference>
<dbReference type="GO" id="GO:0030027">
    <property type="term" value="C:lamellipodium"/>
    <property type="evidence" value="ECO:0007669"/>
    <property type="project" value="UniProtKB-SubCell"/>
</dbReference>
<keyword evidence="5" id="KW-0963">Cytoplasm</keyword>
<dbReference type="Gene3D" id="1.20.5.1160">
    <property type="entry name" value="Vasodilator-stimulated phosphoprotein"/>
    <property type="match status" value="1"/>
</dbReference>
<dbReference type="GO" id="GO:0017124">
    <property type="term" value="F:SH3 domain binding"/>
    <property type="evidence" value="ECO:0007669"/>
    <property type="project" value="UniProtKB-KW"/>
</dbReference>
<dbReference type="InterPro" id="IPR000697">
    <property type="entry name" value="WH1/EVH1_dom"/>
</dbReference>
<evidence type="ECO:0000256" key="4">
    <source>
        <dbReference type="ARBA" id="ARBA00009785"/>
    </source>
</evidence>
<keyword evidence="8" id="KW-0009">Actin-binding</keyword>
<sequence>MGECSICQVRATVMLYDDVHKQWVPAGSDSPSFSRVQIYNNPVANTFRVVGRKLQADQQVVINCPIIKGIKYNQATPNFHQWRDPKQVWGLNFGSKEDAALFANSMMHALEALNSPAGTGPAQNEPSAQELEHQRRLERQRQEKQEKQEKEHLERECQTSTAASAPAASPAPPTAPPVPPPPPGPPPSSGQCPPAPPPLPTGGMVPPAPPPPPAGVSEGCAGDGGGGGNNLAAALKGAKLRKTATDEKGAAAPSPKPASSPGGGGGAGIMGEMSAILARRRKAADNPAAKKIEPDTEDSDSLVSKFSEPGEINGKFKEKSATIPRPKSLTNNQKDSSPSSSISPSSNSTNTPVCRMKVVKKNSNGSDIDMERIKQEILEEVKKEFQKVKKEIITALMQALQSAQPKMEVS</sequence>
<dbReference type="GO" id="GO:0005522">
    <property type="term" value="F:profilin binding"/>
    <property type="evidence" value="ECO:0007669"/>
    <property type="project" value="TreeGrafter"/>
</dbReference>
<dbReference type="SMART" id="SM00461">
    <property type="entry name" value="WH1"/>
    <property type="match status" value="1"/>
</dbReference>
<dbReference type="GO" id="GO:0003779">
    <property type="term" value="F:actin binding"/>
    <property type="evidence" value="ECO:0007669"/>
    <property type="project" value="UniProtKB-KW"/>
</dbReference>
<keyword evidence="6" id="KW-0597">Phosphoprotein</keyword>
<dbReference type="AlphaFoldDB" id="A0A6J2R000"/>
<name>A0A6J2R000_COTGO</name>
<dbReference type="Pfam" id="PF00568">
    <property type="entry name" value="WH1"/>
    <property type="match status" value="1"/>
</dbReference>
<dbReference type="PROSITE" id="PS50229">
    <property type="entry name" value="WH1"/>
    <property type="match status" value="1"/>
</dbReference>
<evidence type="ECO:0000256" key="1">
    <source>
        <dbReference type="ARBA" id="ARBA00004245"/>
    </source>
</evidence>
<dbReference type="InterPro" id="IPR014885">
    <property type="entry name" value="VASP_tetra"/>
</dbReference>
<dbReference type="GO" id="GO:0030036">
    <property type="term" value="P:actin cytoskeleton organization"/>
    <property type="evidence" value="ECO:0007669"/>
    <property type="project" value="TreeGrafter"/>
</dbReference>
<dbReference type="GO" id="GO:0005856">
    <property type="term" value="C:cytoskeleton"/>
    <property type="evidence" value="ECO:0007669"/>
    <property type="project" value="UniProtKB-SubCell"/>
</dbReference>
<organism evidence="13 14">
    <name type="scientific">Cottoperca gobio</name>
    <name type="common">Frogmouth</name>
    <name type="synonym">Aphritis gobio</name>
    <dbReference type="NCBI Taxonomy" id="56716"/>
    <lineage>
        <taxon>Eukaryota</taxon>
        <taxon>Metazoa</taxon>
        <taxon>Chordata</taxon>
        <taxon>Craniata</taxon>
        <taxon>Vertebrata</taxon>
        <taxon>Euteleostomi</taxon>
        <taxon>Actinopterygii</taxon>
        <taxon>Neopterygii</taxon>
        <taxon>Teleostei</taxon>
        <taxon>Neoteleostei</taxon>
        <taxon>Acanthomorphata</taxon>
        <taxon>Eupercaria</taxon>
        <taxon>Perciformes</taxon>
        <taxon>Notothenioidei</taxon>
        <taxon>Bovichtidae</taxon>
        <taxon>Cottoperca</taxon>
    </lineage>
</organism>
<feature type="compositionally biased region" description="Low complexity" evidence="11">
    <location>
        <begin position="336"/>
        <end position="352"/>
    </location>
</feature>
<keyword evidence="7" id="KW-0729">SH3-binding</keyword>
<dbReference type="InterPro" id="IPR005398">
    <property type="entry name" value="Tubby_N"/>
</dbReference>
<dbReference type="GeneID" id="115018964"/>
<dbReference type="SUPFAM" id="SSF50729">
    <property type="entry name" value="PH domain-like"/>
    <property type="match status" value="1"/>
</dbReference>
<feature type="compositionally biased region" description="Low complexity" evidence="11">
    <location>
        <begin position="250"/>
        <end position="260"/>
    </location>
</feature>
<dbReference type="GO" id="GO:0005829">
    <property type="term" value="C:cytosol"/>
    <property type="evidence" value="ECO:0007669"/>
    <property type="project" value="UniProtKB-ARBA"/>
</dbReference>
<dbReference type="OrthoDB" id="31170at2759"/>
<dbReference type="Proteomes" id="UP000504630">
    <property type="component" value="Chromosome 14"/>
</dbReference>
<dbReference type="InterPro" id="IPR038023">
    <property type="entry name" value="VASP_sf"/>
</dbReference>
<keyword evidence="10" id="KW-0966">Cell projection</keyword>